<dbReference type="PROSITE" id="PS51085">
    <property type="entry name" value="2FE2S_FER_2"/>
    <property type="match status" value="1"/>
</dbReference>
<accession>X0Y482</accession>
<reference evidence="2" key="1">
    <citation type="journal article" date="2014" name="Front. Microbiol.">
        <title>High frequency of phylogenetically diverse reductive dehalogenase-homologous genes in deep subseafloor sedimentary metagenomes.</title>
        <authorList>
            <person name="Kawai M."/>
            <person name="Futagami T."/>
            <person name="Toyoda A."/>
            <person name="Takaki Y."/>
            <person name="Nishi S."/>
            <person name="Hori S."/>
            <person name="Arai W."/>
            <person name="Tsubouchi T."/>
            <person name="Morono Y."/>
            <person name="Uchiyama I."/>
            <person name="Ito T."/>
            <person name="Fujiyama A."/>
            <person name="Inagaki F."/>
            <person name="Takami H."/>
        </authorList>
    </citation>
    <scope>NUCLEOTIDE SEQUENCE</scope>
    <source>
        <strain evidence="2">Expedition CK06-06</strain>
    </source>
</reference>
<organism evidence="2">
    <name type="scientific">marine sediment metagenome</name>
    <dbReference type="NCBI Taxonomy" id="412755"/>
    <lineage>
        <taxon>unclassified sequences</taxon>
        <taxon>metagenomes</taxon>
        <taxon>ecological metagenomes</taxon>
    </lineage>
</organism>
<evidence type="ECO:0000259" key="1">
    <source>
        <dbReference type="PROSITE" id="PS51085"/>
    </source>
</evidence>
<proteinExistence type="predicted"/>
<sequence length="125" mass="13497">MTPPEIEVTFQPHGKRAKFSPGITVMKAAQNLGVDISTLCSGKGTCGKCKVRIMGDAGAGLERTESELKHLSEDEIQAGTRLACMTRLGASTVVYVPLRSRLGTQRLQTEGLDVPVEPNPLVRKY</sequence>
<dbReference type="EMBL" id="BARS01053335">
    <property type="protein sequence ID" value="GAG50754.1"/>
    <property type="molecule type" value="Genomic_DNA"/>
</dbReference>
<dbReference type="InterPro" id="IPR001041">
    <property type="entry name" value="2Fe-2S_ferredoxin-type"/>
</dbReference>
<dbReference type="GO" id="GO:0051536">
    <property type="term" value="F:iron-sulfur cluster binding"/>
    <property type="evidence" value="ECO:0007669"/>
    <property type="project" value="InterPro"/>
</dbReference>
<gene>
    <name evidence="2" type="ORF">S01H1_79164</name>
</gene>
<dbReference type="InterPro" id="IPR036010">
    <property type="entry name" value="2Fe-2S_ferredoxin-like_sf"/>
</dbReference>
<dbReference type="InterPro" id="IPR012675">
    <property type="entry name" value="Beta-grasp_dom_sf"/>
</dbReference>
<evidence type="ECO:0000313" key="2">
    <source>
        <dbReference type="EMBL" id="GAG50754.1"/>
    </source>
</evidence>
<dbReference type="Gene3D" id="3.10.20.30">
    <property type="match status" value="1"/>
</dbReference>
<dbReference type="Pfam" id="PF00111">
    <property type="entry name" value="Fer2"/>
    <property type="match status" value="1"/>
</dbReference>
<protein>
    <recommendedName>
        <fullName evidence="1">2Fe-2S ferredoxin-type domain-containing protein</fullName>
    </recommendedName>
</protein>
<dbReference type="SUPFAM" id="SSF54292">
    <property type="entry name" value="2Fe-2S ferredoxin-like"/>
    <property type="match status" value="1"/>
</dbReference>
<name>X0Y482_9ZZZZ</name>
<dbReference type="CDD" id="cd00207">
    <property type="entry name" value="fer2"/>
    <property type="match status" value="1"/>
</dbReference>
<feature type="domain" description="2Fe-2S ferredoxin-type" evidence="1">
    <location>
        <begin position="6"/>
        <end position="100"/>
    </location>
</feature>
<feature type="non-terminal residue" evidence="2">
    <location>
        <position position="125"/>
    </location>
</feature>
<comment type="caution">
    <text evidence="2">The sequence shown here is derived from an EMBL/GenBank/DDBJ whole genome shotgun (WGS) entry which is preliminary data.</text>
</comment>
<dbReference type="AlphaFoldDB" id="X0Y482"/>